<name>A0ABS6FTE8_9BACL</name>
<reference evidence="3 4" key="1">
    <citation type="submission" date="2021-06" db="EMBL/GenBank/DDBJ databases">
        <authorList>
            <person name="Sun Q."/>
            <person name="Li D."/>
        </authorList>
    </citation>
    <scope>NUCLEOTIDE SEQUENCE [LARGE SCALE GENOMIC DNA]</scope>
    <source>
        <strain evidence="3 4">MSJ-6</strain>
    </source>
</reference>
<proteinExistence type="predicted"/>
<gene>
    <name evidence="3" type="ORF">KQJ23_12700</name>
</gene>
<evidence type="ECO:0000256" key="1">
    <source>
        <dbReference type="SAM" id="Coils"/>
    </source>
</evidence>
<feature type="domain" description="SF4 helicase" evidence="2">
    <location>
        <begin position="167"/>
        <end position="431"/>
    </location>
</feature>
<evidence type="ECO:0000313" key="3">
    <source>
        <dbReference type="EMBL" id="MBU5672688.1"/>
    </source>
</evidence>
<dbReference type="InterPro" id="IPR007694">
    <property type="entry name" value="DNA_helicase_DnaB-like_C"/>
</dbReference>
<keyword evidence="4" id="KW-1185">Reference proteome</keyword>
<evidence type="ECO:0000313" key="4">
    <source>
        <dbReference type="Proteomes" id="UP000743001"/>
    </source>
</evidence>
<dbReference type="Pfam" id="PF03796">
    <property type="entry name" value="DnaB_C"/>
    <property type="match status" value="1"/>
</dbReference>
<organism evidence="3 4">
    <name type="scientific">Paenibacillus brevis</name>
    <dbReference type="NCBI Taxonomy" id="2841508"/>
    <lineage>
        <taxon>Bacteria</taxon>
        <taxon>Bacillati</taxon>
        <taxon>Bacillota</taxon>
        <taxon>Bacilli</taxon>
        <taxon>Bacillales</taxon>
        <taxon>Paenibacillaceae</taxon>
        <taxon>Paenibacillus</taxon>
    </lineage>
</organism>
<dbReference type="InterPro" id="IPR007693">
    <property type="entry name" value="DNA_helicase_DnaB-like_N"/>
</dbReference>
<feature type="coiled-coil region" evidence="1">
    <location>
        <begin position="425"/>
        <end position="452"/>
    </location>
</feature>
<dbReference type="CDD" id="cd00984">
    <property type="entry name" value="DnaB_C"/>
    <property type="match status" value="1"/>
</dbReference>
<keyword evidence="1" id="KW-0175">Coiled coil</keyword>
<comment type="caution">
    <text evidence="3">The sequence shown here is derived from an EMBL/GenBank/DDBJ whole genome shotgun (WGS) entry which is preliminary data.</text>
</comment>
<dbReference type="Pfam" id="PF00772">
    <property type="entry name" value="DnaB"/>
    <property type="match status" value="1"/>
</dbReference>
<accession>A0ABS6FTE8</accession>
<dbReference type="Proteomes" id="UP000743001">
    <property type="component" value="Unassembled WGS sequence"/>
</dbReference>
<sequence length="452" mass="51241">MSLEAEQALLGALLQKHDLMDDCLLSPDEFDPDGPNGMVMKALRWAHENLADKPGVKNPFDPLVLAEHWGNNLAKIGGITYLMQLRNSVPTLSNFDEYQRIIQAANIQRRASTALKDALAAGEVNLTFVKEQMERLQELQSRGTADGWEFVADVLDGHHREIMDRGSRSGITGATTASKELDEMGSGHQRGDLTIVAARPSVGKTAYIVNDSKSAAMSGWTVGMFSAEMKSIDVAERYICDLSGIDARKVQKGRLTENDWDSYSKALDLLDQLPIYIDDTPGMTMEYIWRQTKAMKKKHPNLIIYVDYLQLIETEKKFTQTTDRVNHVSKQLKRLAKTFDVPVVAISSVGRKCEERNDKRPMMSDLRESGNIEFDADVVIFLYRDDYYYPDTPWKGIIELIVAKGRKIGTGTIQMFFNRKNGRFADLTEENKEQLREKVRDYEQQRKSNKGR</sequence>
<evidence type="ECO:0000259" key="2">
    <source>
        <dbReference type="PROSITE" id="PS51199"/>
    </source>
</evidence>
<protein>
    <recommendedName>
        <fullName evidence="2">SF4 helicase domain-containing protein</fullName>
    </recommendedName>
</protein>
<dbReference type="EMBL" id="JAHLQJ010000010">
    <property type="protein sequence ID" value="MBU5672688.1"/>
    <property type="molecule type" value="Genomic_DNA"/>
</dbReference>
<dbReference type="PROSITE" id="PS51199">
    <property type="entry name" value="SF4_HELICASE"/>
    <property type="match status" value="1"/>
</dbReference>
<dbReference type="PANTHER" id="PTHR30153">
    <property type="entry name" value="REPLICATIVE DNA HELICASE DNAB"/>
    <property type="match status" value="1"/>
</dbReference>
<dbReference type="PANTHER" id="PTHR30153:SF2">
    <property type="entry name" value="REPLICATIVE DNA HELICASE"/>
    <property type="match status" value="1"/>
</dbReference>